<evidence type="ECO:0000313" key="4">
    <source>
        <dbReference type="Proteomes" id="UP000479190"/>
    </source>
</evidence>
<accession>A0A6H5I7C1</accession>
<feature type="transmembrane region" description="Helical" evidence="2">
    <location>
        <begin position="185"/>
        <end position="207"/>
    </location>
</feature>
<feature type="region of interest" description="Disordered" evidence="1">
    <location>
        <begin position="143"/>
        <end position="175"/>
    </location>
</feature>
<protein>
    <submittedName>
        <fullName evidence="3">Uncharacterized protein</fullName>
    </submittedName>
</protein>
<dbReference type="EMBL" id="CADCXV010000648">
    <property type="protein sequence ID" value="CAB0031610.1"/>
    <property type="molecule type" value="Genomic_DNA"/>
</dbReference>
<dbReference type="AlphaFoldDB" id="A0A6H5I7C1"/>
<keyword evidence="2" id="KW-1133">Transmembrane helix</keyword>
<feature type="transmembrane region" description="Helical" evidence="2">
    <location>
        <begin position="45"/>
        <end position="68"/>
    </location>
</feature>
<feature type="region of interest" description="Disordered" evidence="1">
    <location>
        <begin position="262"/>
        <end position="326"/>
    </location>
</feature>
<name>A0A6H5I7C1_9HYME</name>
<gene>
    <name evidence="3" type="ORF">TBRA_LOCUS3577</name>
</gene>
<sequence length="478" mass="52630">MFPPNFVPKSSTFIIFKTCKRFCGSRFRRHHAFQLSLGSRIRRTLVSVVLASDFIVGVLCSIYCQLFPEYGGYQQKYRTVSYGPSYTAYSQPIVTNTVYRTQPIVTKTVYRTQPIVTNTVYRTTDFKGQLLYAKNCGNANSESNAIQDNKINTSQSSPTRDNKINTSSGNQGSCIGQQEYSSRRLTLTGGVLLASLGTAMLVAFGVVHRQFRNYVEKKERAKELDRPPVIIGKITESVIKVILVHLSVTHTHTNVGLLAGLARGGGGQEREGSDSSSFGHSTGRRGRRRRRRFPAEAAAAARGTATTAGHHRHSSHERQSTSRSSCSCSCASSSICGTDRTSSNEFASRRRAVVVVDEKPQGATNLGSVVAVDDDSSRLHQDQRSRSRPLLLCDSSWDYGLVKRDRSHGSSNSINAVGPNKQQQQEQIDLDAKRERALRRLSYGRAVNVRNRLKISSSTIIDPAASASADKNTIKLIA</sequence>
<dbReference type="Proteomes" id="UP000479190">
    <property type="component" value="Unassembled WGS sequence"/>
</dbReference>
<feature type="compositionally biased region" description="Basic residues" evidence="1">
    <location>
        <begin position="282"/>
        <end position="292"/>
    </location>
</feature>
<keyword evidence="4" id="KW-1185">Reference proteome</keyword>
<keyword evidence="2" id="KW-0812">Transmembrane</keyword>
<evidence type="ECO:0000256" key="2">
    <source>
        <dbReference type="SAM" id="Phobius"/>
    </source>
</evidence>
<keyword evidence="2" id="KW-0472">Membrane</keyword>
<evidence type="ECO:0000313" key="3">
    <source>
        <dbReference type="EMBL" id="CAB0031610.1"/>
    </source>
</evidence>
<proteinExistence type="predicted"/>
<evidence type="ECO:0000256" key="1">
    <source>
        <dbReference type="SAM" id="MobiDB-lite"/>
    </source>
</evidence>
<feature type="compositionally biased region" description="Low complexity" evidence="1">
    <location>
        <begin position="295"/>
        <end position="308"/>
    </location>
</feature>
<organism evidence="3 4">
    <name type="scientific">Trichogramma brassicae</name>
    <dbReference type="NCBI Taxonomy" id="86971"/>
    <lineage>
        <taxon>Eukaryota</taxon>
        <taxon>Metazoa</taxon>
        <taxon>Ecdysozoa</taxon>
        <taxon>Arthropoda</taxon>
        <taxon>Hexapoda</taxon>
        <taxon>Insecta</taxon>
        <taxon>Pterygota</taxon>
        <taxon>Neoptera</taxon>
        <taxon>Endopterygota</taxon>
        <taxon>Hymenoptera</taxon>
        <taxon>Apocrita</taxon>
        <taxon>Proctotrupomorpha</taxon>
        <taxon>Chalcidoidea</taxon>
        <taxon>Trichogrammatidae</taxon>
        <taxon>Trichogramma</taxon>
    </lineage>
</organism>
<reference evidence="3 4" key="1">
    <citation type="submission" date="2020-02" db="EMBL/GenBank/DDBJ databases">
        <authorList>
            <person name="Ferguson B K."/>
        </authorList>
    </citation>
    <scope>NUCLEOTIDE SEQUENCE [LARGE SCALE GENOMIC DNA]</scope>
</reference>